<accession>A0A4C1XPD5</accession>
<name>A0A4C1XPD5_EUMVA</name>
<evidence type="ECO:0000313" key="1">
    <source>
        <dbReference type="EMBL" id="GBP64089.1"/>
    </source>
</evidence>
<protein>
    <submittedName>
        <fullName evidence="1">Uncharacterized protein</fullName>
    </submittedName>
</protein>
<proteinExistence type="predicted"/>
<dbReference type="AlphaFoldDB" id="A0A4C1XPD5"/>
<sequence>MENRIIYLSNNAEHETNVNNFTFLEKLKHRVVIKLLTRQGISQKFIKKEWCYLRRVWIFVTKVSTLCRPAVVISSQRKKIILKDDRDMVISITERVHLSVITAYNIINNQLHAKSHHEMAAAALEVCADELLFPDVECVCAILRRNQ</sequence>
<keyword evidence="2" id="KW-1185">Reference proteome</keyword>
<reference evidence="1 2" key="1">
    <citation type="journal article" date="2019" name="Commun. Biol.">
        <title>The bagworm genome reveals a unique fibroin gene that provides high tensile strength.</title>
        <authorList>
            <person name="Kono N."/>
            <person name="Nakamura H."/>
            <person name="Ohtoshi R."/>
            <person name="Tomita M."/>
            <person name="Numata K."/>
            <person name="Arakawa K."/>
        </authorList>
    </citation>
    <scope>NUCLEOTIDE SEQUENCE [LARGE SCALE GENOMIC DNA]</scope>
</reference>
<gene>
    <name evidence="1" type="ORF">EVAR_51089_1</name>
</gene>
<comment type="caution">
    <text evidence="1">The sequence shown here is derived from an EMBL/GenBank/DDBJ whole genome shotgun (WGS) entry which is preliminary data.</text>
</comment>
<organism evidence="1 2">
    <name type="scientific">Eumeta variegata</name>
    <name type="common">Bagworm moth</name>
    <name type="synonym">Eumeta japonica</name>
    <dbReference type="NCBI Taxonomy" id="151549"/>
    <lineage>
        <taxon>Eukaryota</taxon>
        <taxon>Metazoa</taxon>
        <taxon>Ecdysozoa</taxon>
        <taxon>Arthropoda</taxon>
        <taxon>Hexapoda</taxon>
        <taxon>Insecta</taxon>
        <taxon>Pterygota</taxon>
        <taxon>Neoptera</taxon>
        <taxon>Endopterygota</taxon>
        <taxon>Lepidoptera</taxon>
        <taxon>Glossata</taxon>
        <taxon>Ditrysia</taxon>
        <taxon>Tineoidea</taxon>
        <taxon>Psychidae</taxon>
        <taxon>Oiketicinae</taxon>
        <taxon>Eumeta</taxon>
    </lineage>
</organism>
<dbReference type="Proteomes" id="UP000299102">
    <property type="component" value="Unassembled WGS sequence"/>
</dbReference>
<dbReference type="EMBL" id="BGZK01000887">
    <property type="protein sequence ID" value="GBP64089.1"/>
    <property type="molecule type" value="Genomic_DNA"/>
</dbReference>
<evidence type="ECO:0000313" key="2">
    <source>
        <dbReference type="Proteomes" id="UP000299102"/>
    </source>
</evidence>